<dbReference type="EMBL" id="PZQS01000011">
    <property type="protein sequence ID" value="PVD21555.1"/>
    <property type="molecule type" value="Genomic_DNA"/>
</dbReference>
<sequence length="624" mass="69925">VRNWTRVCSRHFVPEDFRPLTLKGKQRRLKSDAVPSLFTWNNFQRGKERKQPAVRHPISQANTNTNQSENVDAEPATADAEPSVLHDRHWLVVSPSEDVCSPDPESFPTEVIPNKIKKLKPQSKKAAAPPVGRPCTICEKHEKNPAKDPRTVTLSIPPNIEALFRYAATDMRLSGAGKKKQASGSCAHRKRRSKSTVTRKNKSKRKQLSSASQNQKNKILVPTLQLPFSPGHTPSMSSNMWQNKERTERTTNKTSYVIRRKSPDFILEADGDASLLRTICQDGAVEDVISTARKSEPLLTMTEDQGVVVVKIKRKSYAESDADPLASNFSQGWQPDGMEFMSADTNITNRITPEGRNMEQIFVSKSCLKAVEGVEYTFGVASHKAELAQSKMPQDVAKLEVDSSQEVKPLIKREETVHLKKEREVKSEPIHSVDYKDCLQRDVSSCKSDMISQIVNETEKTFAVKTETRAPVEKSASYTHSLSEPDWSSVSDVEDQEDIIAVKEEPEDWSAHWFGQDSTLMDGELMKRAPGKDVYPTGLFKNIHEVHQLKGDALKTQVLEVGPCGEMFSDGPFELSSNKSIEPVPLWRWSPSEEFADDHSNLLITAVECNDYSKTYNATGEQSS</sequence>
<feature type="compositionally biased region" description="Polar residues" evidence="6">
    <location>
        <begin position="476"/>
        <end position="491"/>
    </location>
</feature>
<keyword evidence="9" id="KW-1185">Reference proteome</keyword>
<keyword evidence="4 5" id="KW-0238">DNA-binding</keyword>
<evidence type="ECO:0000313" key="9">
    <source>
        <dbReference type="Proteomes" id="UP000245119"/>
    </source>
</evidence>
<evidence type="ECO:0000256" key="2">
    <source>
        <dbReference type="ARBA" id="ARBA00022771"/>
    </source>
</evidence>
<accession>A0A2T7NK65</accession>
<feature type="domain" description="THAP-type" evidence="7">
    <location>
        <begin position="1"/>
        <end position="38"/>
    </location>
</feature>
<feature type="region of interest" description="Disordered" evidence="6">
    <location>
        <begin position="175"/>
        <end position="252"/>
    </location>
</feature>
<feature type="region of interest" description="Disordered" evidence="6">
    <location>
        <begin position="43"/>
        <end position="82"/>
    </location>
</feature>
<name>A0A2T7NK65_POMCA</name>
<gene>
    <name evidence="8" type="ORF">C0Q70_17353</name>
</gene>
<feature type="non-terminal residue" evidence="8">
    <location>
        <position position="1"/>
    </location>
</feature>
<evidence type="ECO:0000313" key="8">
    <source>
        <dbReference type="EMBL" id="PVD21555.1"/>
    </source>
</evidence>
<evidence type="ECO:0000256" key="5">
    <source>
        <dbReference type="PROSITE-ProRule" id="PRU00309"/>
    </source>
</evidence>
<feature type="region of interest" description="Disordered" evidence="6">
    <location>
        <begin position="473"/>
        <end position="493"/>
    </location>
</feature>
<keyword evidence="1" id="KW-0479">Metal-binding</keyword>
<keyword evidence="2 5" id="KW-0863">Zinc-finger</keyword>
<dbReference type="Proteomes" id="UP000245119">
    <property type="component" value="Linkage Group LG11"/>
</dbReference>
<dbReference type="PROSITE" id="PS50950">
    <property type="entry name" value="ZF_THAP"/>
    <property type="match status" value="1"/>
</dbReference>
<dbReference type="GO" id="GO:0008270">
    <property type="term" value="F:zinc ion binding"/>
    <property type="evidence" value="ECO:0007669"/>
    <property type="project" value="UniProtKB-KW"/>
</dbReference>
<dbReference type="OrthoDB" id="5961712at2759"/>
<evidence type="ECO:0000256" key="3">
    <source>
        <dbReference type="ARBA" id="ARBA00022833"/>
    </source>
</evidence>
<feature type="compositionally biased region" description="Basic residues" evidence="6">
    <location>
        <begin position="177"/>
        <end position="207"/>
    </location>
</feature>
<evidence type="ECO:0000256" key="1">
    <source>
        <dbReference type="ARBA" id="ARBA00022723"/>
    </source>
</evidence>
<feature type="compositionally biased region" description="Polar residues" evidence="6">
    <location>
        <begin position="232"/>
        <end position="242"/>
    </location>
</feature>
<protein>
    <recommendedName>
        <fullName evidence="7">THAP-type domain-containing protein</fullName>
    </recommendedName>
</protein>
<reference evidence="8 9" key="1">
    <citation type="submission" date="2018-04" db="EMBL/GenBank/DDBJ databases">
        <title>The genome of golden apple snail Pomacea canaliculata provides insight into stress tolerance and invasive adaptation.</title>
        <authorList>
            <person name="Liu C."/>
            <person name="Liu B."/>
            <person name="Ren Y."/>
            <person name="Zhang Y."/>
            <person name="Wang H."/>
            <person name="Li S."/>
            <person name="Jiang F."/>
            <person name="Yin L."/>
            <person name="Zhang G."/>
            <person name="Qian W."/>
            <person name="Fan W."/>
        </authorList>
    </citation>
    <scope>NUCLEOTIDE SEQUENCE [LARGE SCALE GENOMIC DNA]</scope>
    <source>
        <strain evidence="8">SZHN2017</strain>
        <tissue evidence="8">Muscle</tissue>
    </source>
</reference>
<evidence type="ECO:0000256" key="4">
    <source>
        <dbReference type="ARBA" id="ARBA00023125"/>
    </source>
</evidence>
<dbReference type="SUPFAM" id="SSF57716">
    <property type="entry name" value="Glucocorticoid receptor-like (DNA-binding domain)"/>
    <property type="match status" value="1"/>
</dbReference>
<dbReference type="InterPro" id="IPR006612">
    <property type="entry name" value="THAP_Znf"/>
</dbReference>
<evidence type="ECO:0000256" key="6">
    <source>
        <dbReference type="SAM" id="MobiDB-lite"/>
    </source>
</evidence>
<keyword evidence="3" id="KW-0862">Zinc</keyword>
<evidence type="ECO:0000259" key="7">
    <source>
        <dbReference type="PROSITE" id="PS50950"/>
    </source>
</evidence>
<organism evidence="8 9">
    <name type="scientific">Pomacea canaliculata</name>
    <name type="common">Golden apple snail</name>
    <dbReference type="NCBI Taxonomy" id="400727"/>
    <lineage>
        <taxon>Eukaryota</taxon>
        <taxon>Metazoa</taxon>
        <taxon>Spiralia</taxon>
        <taxon>Lophotrochozoa</taxon>
        <taxon>Mollusca</taxon>
        <taxon>Gastropoda</taxon>
        <taxon>Caenogastropoda</taxon>
        <taxon>Architaenioglossa</taxon>
        <taxon>Ampullarioidea</taxon>
        <taxon>Ampullariidae</taxon>
        <taxon>Pomacea</taxon>
    </lineage>
</organism>
<feature type="region of interest" description="Disordered" evidence="6">
    <location>
        <begin position="118"/>
        <end position="153"/>
    </location>
</feature>
<feature type="compositionally biased region" description="Polar residues" evidence="6">
    <location>
        <begin position="59"/>
        <end position="70"/>
    </location>
</feature>
<feature type="compositionally biased region" description="Polar residues" evidence="6">
    <location>
        <begin position="208"/>
        <end position="217"/>
    </location>
</feature>
<comment type="caution">
    <text evidence="8">The sequence shown here is derived from an EMBL/GenBank/DDBJ whole genome shotgun (WGS) entry which is preliminary data.</text>
</comment>
<feature type="compositionally biased region" description="Basic and acidic residues" evidence="6">
    <location>
        <begin position="138"/>
        <end position="150"/>
    </location>
</feature>
<proteinExistence type="predicted"/>
<dbReference type="AlphaFoldDB" id="A0A2T7NK65"/>
<dbReference type="GO" id="GO:0003677">
    <property type="term" value="F:DNA binding"/>
    <property type="evidence" value="ECO:0007669"/>
    <property type="project" value="UniProtKB-UniRule"/>
</dbReference>